<accession>A0A542XTG6</accession>
<evidence type="ECO:0000313" key="2">
    <source>
        <dbReference type="EMBL" id="TQL39137.1"/>
    </source>
</evidence>
<proteinExistence type="predicted"/>
<protein>
    <submittedName>
        <fullName evidence="1 2">Racemase</fullName>
    </submittedName>
</protein>
<dbReference type="Proteomes" id="UP000315983">
    <property type="component" value="Unassembled WGS sequence"/>
</dbReference>
<name>A0A542XTG6_SALAC</name>
<dbReference type="SUPFAM" id="SSF53681">
    <property type="entry name" value="Aspartate/glutamate racemase"/>
    <property type="match status" value="1"/>
</dbReference>
<dbReference type="InterPro" id="IPR001920">
    <property type="entry name" value="Asp/Glu_race"/>
</dbReference>
<dbReference type="EMBL" id="BOQM01000058">
    <property type="protein sequence ID" value="GIM88040.1"/>
    <property type="molecule type" value="Genomic_DNA"/>
</dbReference>
<organism evidence="2 3">
    <name type="scientific">Salinispora arenicola</name>
    <dbReference type="NCBI Taxonomy" id="168697"/>
    <lineage>
        <taxon>Bacteria</taxon>
        <taxon>Bacillati</taxon>
        <taxon>Actinomycetota</taxon>
        <taxon>Actinomycetes</taxon>
        <taxon>Micromonosporales</taxon>
        <taxon>Micromonosporaceae</taxon>
        <taxon>Salinispora</taxon>
    </lineage>
</organism>
<dbReference type="EMBL" id="VFOL01000001">
    <property type="protein sequence ID" value="TQL39137.1"/>
    <property type="molecule type" value="Genomic_DNA"/>
</dbReference>
<reference evidence="1 4" key="2">
    <citation type="submission" date="2021-03" db="EMBL/GenBank/DDBJ databases">
        <title>Whole genome shotgun sequence of Salinispora arenicola NBRC 105043.</title>
        <authorList>
            <person name="Komaki H."/>
            <person name="Tamura T."/>
        </authorList>
    </citation>
    <scope>NUCLEOTIDE SEQUENCE [LARGE SCALE GENOMIC DNA]</scope>
    <source>
        <strain evidence="1 4">NBRC 105043</strain>
    </source>
</reference>
<keyword evidence="4" id="KW-1185">Reference proteome</keyword>
<dbReference type="GO" id="GO:0016855">
    <property type="term" value="F:racemase and epimerase activity, acting on amino acids and derivatives"/>
    <property type="evidence" value="ECO:0007669"/>
    <property type="project" value="InterPro"/>
</dbReference>
<dbReference type="AlphaFoldDB" id="A0A542XTG6"/>
<dbReference type="Gene3D" id="3.40.50.1860">
    <property type="match status" value="1"/>
</dbReference>
<dbReference type="GeneID" id="93773519"/>
<comment type="caution">
    <text evidence="2">The sequence shown here is derived from an EMBL/GenBank/DDBJ whole genome shotgun (WGS) entry which is preliminary data.</text>
</comment>
<evidence type="ECO:0000313" key="1">
    <source>
        <dbReference type="EMBL" id="GIM88040.1"/>
    </source>
</evidence>
<dbReference type="Proteomes" id="UP000677457">
    <property type="component" value="Unassembled WGS sequence"/>
</dbReference>
<evidence type="ECO:0000313" key="4">
    <source>
        <dbReference type="Proteomes" id="UP000677457"/>
    </source>
</evidence>
<reference evidence="2 3" key="1">
    <citation type="submission" date="2019-06" db="EMBL/GenBank/DDBJ databases">
        <title>Sequencing the genomes of 1000 actinobacteria strains.</title>
        <authorList>
            <person name="Klenk H.-P."/>
        </authorList>
    </citation>
    <scope>NUCLEOTIDE SEQUENCE [LARGE SCALE GENOMIC DNA]</scope>
    <source>
        <strain evidence="2 3">DSM 44819</strain>
    </source>
</reference>
<evidence type="ECO:0000313" key="3">
    <source>
        <dbReference type="Proteomes" id="UP000315983"/>
    </source>
</evidence>
<gene>
    <name evidence="2" type="ORF">FB564_4371</name>
    <name evidence="1" type="ORF">Sar04_47760</name>
</gene>
<dbReference type="RefSeq" id="WP_142116620.1">
    <property type="nucleotide sequence ID" value="NZ_BOQM01000058.1"/>
</dbReference>
<sequence length="230" mass="24231">MAGEFIEVAVIAGTPYDSGLGTDLLRAEGVAAAPYATAGSPDEQDSMQDQRPDALAASFQRLLHELRRRQVGLAMVFCNSLSSVVNHDSTALPVVSPLTVYRDVLPRLRSSLVLTGNAHALLGVERTARLTCPGHRMLGVSDPMLVRGIESGDPEAAFAASHLPGTLRRAEELGLEAVILACTHLTAIKPWVAASCDLRIVDVGGILVDRVVAAVRDGIADRLTTTSSGS</sequence>